<evidence type="ECO:0000313" key="3">
    <source>
        <dbReference type="Proteomes" id="UP000233649"/>
    </source>
</evidence>
<dbReference type="InterPro" id="IPR003509">
    <property type="entry name" value="UPF0102_YraN-like"/>
</dbReference>
<dbReference type="EMBL" id="PHFD01000305">
    <property type="protein sequence ID" value="PKH45676.1"/>
    <property type="molecule type" value="Genomic_DNA"/>
</dbReference>
<comment type="caution">
    <text evidence="2">The sequence shown here is derived from an EMBL/GenBank/DDBJ whole genome shotgun (WGS) entry which is preliminary data.</text>
</comment>
<dbReference type="Pfam" id="PF02021">
    <property type="entry name" value="UPF0102"/>
    <property type="match status" value="1"/>
</dbReference>
<dbReference type="Proteomes" id="UP000233649">
    <property type="component" value="Unassembled WGS sequence"/>
</dbReference>
<dbReference type="Gene3D" id="3.40.1350.10">
    <property type="match status" value="1"/>
</dbReference>
<dbReference type="InterPro" id="IPR011856">
    <property type="entry name" value="tRNA_endonuc-like_dom_sf"/>
</dbReference>
<accession>A0A2J1DU53</accession>
<reference evidence="2 3" key="1">
    <citation type="journal article" date="2017" name="FEMS Microbiol. Ecol.">
        <title>Reconstructed genomes of novel Dehalococcoides mccartyi strains from 1,2,3,4-tetrachlorodibenzo-p-dioxin-dechlorinating enrichment cultures reveal divergent reductive dehalogenase gene profiles.</title>
        <authorList>
            <person name="Dam H.T."/>
            <person name="Vollmers J."/>
            <person name="Kaster A.K."/>
            <person name="Haggblom M.M."/>
        </authorList>
    </citation>
    <scope>NUCLEOTIDE SEQUENCE [LARGE SCALE GENOMIC DNA]</scope>
    <source>
        <strain evidence="2 3">H1-3-2.001</strain>
    </source>
</reference>
<protein>
    <submittedName>
        <fullName evidence="2">Uncharacterized protein</fullName>
    </submittedName>
</protein>
<evidence type="ECO:0000256" key="1">
    <source>
        <dbReference type="ARBA" id="ARBA00006738"/>
    </source>
</evidence>
<gene>
    <name evidence="2" type="ORF">CVH13_01429</name>
</gene>
<sequence length="40" mass="4458">MAYNSKETGEFGEKLAAEYLKGMGYSIIQTNCRLPEGEID</sequence>
<evidence type="ECO:0000313" key="2">
    <source>
        <dbReference type="EMBL" id="PKH45676.1"/>
    </source>
</evidence>
<organism evidence="2 3">
    <name type="scientific">Dehalococcoides mccartyi</name>
    <dbReference type="NCBI Taxonomy" id="61435"/>
    <lineage>
        <taxon>Bacteria</taxon>
        <taxon>Bacillati</taxon>
        <taxon>Chloroflexota</taxon>
        <taxon>Dehalococcoidia</taxon>
        <taxon>Dehalococcoidales</taxon>
        <taxon>Dehalococcoidaceae</taxon>
        <taxon>Dehalococcoides</taxon>
    </lineage>
</organism>
<proteinExistence type="inferred from homology"/>
<feature type="non-terminal residue" evidence="2">
    <location>
        <position position="40"/>
    </location>
</feature>
<dbReference type="AlphaFoldDB" id="A0A2J1DU53"/>
<name>A0A2J1DU53_9CHLR</name>
<comment type="similarity">
    <text evidence="1">Belongs to the UPF0102 family.</text>
</comment>
<dbReference type="GO" id="GO:0003676">
    <property type="term" value="F:nucleic acid binding"/>
    <property type="evidence" value="ECO:0007669"/>
    <property type="project" value="InterPro"/>
</dbReference>